<accession>A0ABT1JCL0</accession>
<dbReference type="NCBIfam" id="TIGR01509">
    <property type="entry name" value="HAD-SF-IA-v3"/>
    <property type="match status" value="1"/>
</dbReference>
<dbReference type="SFLD" id="SFLDG01129">
    <property type="entry name" value="C1.5:_HAD__Beta-PGM__Phosphata"/>
    <property type="match status" value="1"/>
</dbReference>
<gene>
    <name evidence="1" type="ORF">G443_000304</name>
</gene>
<dbReference type="Proteomes" id="UP000791080">
    <property type="component" value="Unassembled WGS sequence"/>
</dbReference>
<dbReference type="SFLD" id="SFLDS00003">
    <property type="entry name" value="Haloacid_Dehalogenase"/>
    <property type="match status" value="1"/>
</dbReference>
<dbReference type="SUPFAM" id="SSF56784">
    <property type="entry name" value="HAD-like"/>
    <property type="match status" value="1"/>
</dbReference>
<dbReference type="EMBL" id="AUBJ02000001">
    <property type="protein sequence ID" value="MCP2330034.1"/>
    <property type="molecule type" value="Genomic_DNA"/>
</dbReference>
<dbReference type="CDD" id="cd07505">
    <property type="entry name" value="HAD_BPGM-like"/>
    <property type="match status" value="1"/>
</dbReference>
<dbReference type="PANTHER" id="PTHR18901">
    <property type="entry name" value="2-DEOXYGLUCOSE-6-PHOSPHATE PHOSPHATASE 2"/>
    <property type="match status" value="1"/>
</dbReference>
<dbReference type="InterPro" id="IPR023198">
    <property type="entry name" value="PGP-like_dom2"/>
</dbReference>
<proteinExistence type="predicted"/>
<organism evidence="1 2">
    <name type="scientific">Actinoalloteichus caeruleus DSM 43889</name>
    <dbReference type="NCBI Taxonomy" id="1120930"/>
    <lineage>
        <taxon>Bacteria</taxon>
        <taxon>Bacillati</taxon>
        <taxon>Actinomycetota</taxon>
        <taxon>Actinomycetes</taxon>
        <taxon>Pseudonocardiales</taxon>
        <taxon>Pseudonocardiaceae</taxon>
        <taxon>Actinoalloteichus</taxon>
        <taxon>Actinoalloteichus cyanogriseus</taxon>
    </lineage>
</organism>
<evidence type="ECO:0000313" key="1">
    <source>
        <dbReference type="EMBL" id="MCP2330034.1"/>
    </source>
</evidence>
<comment type="caution">
    <text evidence="1">The sequence shown here is derived from an EMBL/GenBank/DDBJ whole genome shotgun (WGS) entry which is preliminary data.</text>
</comment>
<dbReference type="InterPro" id="IPR006439">
    <property type="entry name" value="HAD-SF_hydro_IA"/>
</dbReference>
<dbReference type="InterPro" id="IPR041492">
    <property type="entry name" value="HAD_2"/>
</dbReference>
<reference evidence="1 2" key="2">
    <citation type="submission" date="2022-06" db="EMBL/GenBank/DDBJ databases">
        <title>Genomic Encyclopedia of Type Strains, Phase I: the one thousand microbial genomes (KMG-I) project.</title>
        <authorList>
            <person name="Kyrpides N."/>
        </authorList>
    </citation>
    <scope>NUCLEOTIDE SEQUENCE [LARGE SCALE GENOMIC DNA]</scope>
    <source>
        <strain evidence="1 2">DSM 43889</strain>
    </source>
</reference>
<dbReference type="Gene3D" id="1.10.150.240">
    <property type="entry name" value="Putative phosphatase, domain 2"/>
    <property type="match status" value="1"/>
</dbReference>
<dbReference type="PANTHER" id="PTHR18901:SF38">
    <property type="entry name" value="PSEUDOURIDINE-5'-PHOSPHATASE"/>
    <property type="match status" value="1"/>
</dbReference>
<dbReference type="Pfam" id="PF13419">
    <property type="entry name" value="HAD_2"/>
    <property type="match status" value="1"/>
</dbReference>
<keyword evidence="2" id="KW-1185">Reference proteome</keyword>
<dbReference type="InterPro" id="IPR023214">
    <property type="entry name" value="HAD_sf"/>
</dbReference>
<reference evidence="1 2" key="1">
    <citation type="submission" date="2013-07" db="EMBL/GenBank/DDBJ databases">
        <authorList>
            <consortium name="DOE Joint Genome Institute"/>
            <person name="Reeve W."/>
            <person name="Huntemann M."/>
            <person name="Han J."/>
            <person name="Chen A."/>
            <person name="Kyrpides N."/>
            <person name="Mavromatis K."/>
            <person name="Markowitz V."/>
            <person name="Palaniappan K."/>
            <person name="Ivanova N."/>
            <person name="Schaumberg A."/>
            <person name="Pati A."/>
            <person name="Liolios K."/>
            <person name="Nordberg H.P."/>
            <person name="Cantor M.N."/>
            <person name="Hua S.X."/>
            <person name="Woyke T."/>
        </authorList>
    </citation>
    <scope>NUCLEOTIDE SEQUENCE [LARGE SCALE GENOMIC DNA]</scope>
    <source>
        <strain evidence="1 2">DSM 43889</strain>
    </source>
</reference>
<evidence type="ECO:0000313" key="2">
    <source>
        <dbReference type="Proteomes" id="UP000791080"/>
    </source>
</evidence>
<name>A0ABT1JCL0_ACTCY</name>
<protein>
    <submittedName>
        <fullName evidence="1">Haloacid dehalogenase superfamily, subfamily IA, variant 3 with third motif having DD or ED</fullName>
    </submittedName>
</protein>
<dbReference type="InterPro" id="IPR036412">
    <property type="entry name" value="HAD-like_sf"/>
</dbReference>
<sequence>MSSPSQMDGASRLPAAVLWDMDGTLLDSEKLWSIALEERAQELGGQLSAETRAAMVGSNLTRSMGLLLADLGLPVTPEATEANAAWVIDRMRELFRTRLLWRPGAEDALAAIHASGVPMGLVTSTVRTVAEVPLENIGWHHFKAVVFGDEVTHNKPHPDPYLRAARLLGVDPVEAVAVEDSPAGVASAVAAGCTVLVVPCEVDVEPGERRVHRASLEGVDIEALADVLAGRG</sequence>
<dbReference type="Gene3D" id="3.40.50.1000">
    <property type="entry name" value="HAD superfamily/HAD-like"/>
    <property type="match status" value="1"/>
</dbReference>